<feature type="region of interest" description="Disordered" evidence="4">
    <location>
        <begin position="1"/>
        <end position="20"/>
    </location>
</feature>
<proteinExistence type="predicted"/>
<evidence type="ECO:0000256" key="3">
    <source>
        <dbReference type="ARBA" id="ARBA00048488"/>
    </source>
</evidence>
<organism evidence="6 7">
    <name type="scientific">Formicincola oecophyllae</name>
    <dbReference type="NCBI Taxonomy" id="2558361"/>
    <lineage>
        <taxon>Bacteria</taxon>
        <taxon>Pseudomonadati</taxon>
        <taxon>Pseudomonadota</taxon>
        <taxon>Alphaproteobacteria</taxon>
        <taxon>Acetobacterales</taxon>
        <taxon>Acetobacteraceae</taxon>
        <taxon>Formicincola</taxon>
    </lineage>
</organism>
<name>A0A4Y6U9J1_9PROT</name>
<keyword evidence="2 6" id="KW-0560">Oxidoreductase</keyword>
<dbReference type="GO" id="GO:0006979">
    <property type="term" value="P:response to oxidative stress"/>
    <property type="evidence" value="ECO:0007669"/>
    <property type="project" value="InterPro"/>
</dbReference>
<dbReference type="OrthoDB" id="9785497at2"/>
<dbReference type="KEGG" id="swf:E3E12_01665"/>
<evidence type="ECO:0000259" key="5">
    <source>
        <dbReference type="PROSITE" id="PS51790"/>
    </source>
</evidence>
<reference evidence="6 7" key="1">
    <citation type="submission" date="2019-03" db="EMBL/GenBank/DDBJ databases">
        <title>The complete genome sequence of Swingsia_sp. F3b2 LMG30590(T).</title>
        <authorList>
            <person name="Chua K.-O."/>
            <person name="Chan K.-G."/>
            <person name="See-Too W.-S."/>
        </authorList>
    </citation>
    <scope>NUCLEOTIDE SEQUENCE [LARGE SCALE GENOMIC DNA]</scope>
    <source>
        <strain evidence="6 7">F3b2</strain>
    </source>
</reference>
<evidence type="ECO:0000313" key="6">
    <source>
        <dbReference type="EMBL" id="QDH13117.1"/>
    </source>
</evidence>
<evidence type="ECO:0000313" key="7">
    <source>
        <dbReference type="Proteomes" id="UP000318709"/>
    </source>
</evidence>
<feature type="compositionally biased region" description="Low complexity" evidence="4">
    <location>
        <begin position="1"/>
        <end position="13"/>
    </location>
</feature>
<dbReference type="InterPro" id="IPR011057">
    <property type="entry name" value="Mss4-like_sf"/>
</dbReference>
<accession>A0A4Y6U9J1</accession>
<dbReference type="InterPro" id="IPR002579">
    <property type="entry name" value="Met_Sox_Rdtase_MsrB_dom"/>
</dbReference>
<dbReference type="PANTHER" id="PTHR10173">
    <property type="entry name" value="METHIONINE SULFOXIDE REDUCTASE"/>
    <property type="match status" value="1"/>
</dbReference>
<dbReference type="Gene3D" id="2.170.150.20">
    <property type="entry name" value="Peptide methionine sulfoxide reductase"/>
    <property type="match status" value="1"/>
</dbReference>
<dbReference type="Pfam" id="PF01641">
    <property type="entry name" value="SelR"/>
    <property type="match status" value="1"/>
</dbReference>
<dbReference type="PROSITE" id="PS51790">
    <property type="entry name" value="MSRB"/>
    <property type="match status" value="1"/>
</dbReference>
<dbReference type="RefSeq" id="WP_141442766.1">
    <property type="nucleotide sequence ID" value="NZ_CP038231.1"/>
</dbReference>
<feature type="domain" description="MsrB" evidence="5">
    <location>
        <begin position="11"/>
        <end position="141"/>
    </location>
</feature>
<comment type="catalytic activity">
    <reaction evidence="3">
        <text>L-methionyl-[protein] + [thioredoxin]-disulfide + H2O = L-methionyl-(R)-S-oxide-[protein] + [thioredoxin]-dithiol</text>
        <dbReference type="Rhea" id="RHEA:24164"/>
        <dbReference type="Rhea" id="RHEA-COMP:10698"/>
        <dbReference type="Rhea" id="RHEA-COMP:10700"/>
        <dbReference type="Rhea" id="RHEA-COMP:12313"/>
        <dbReference type="Rhea" id="RHEA-COMP:12314"/>
        <dbReference type="ChEBI" id="CHEBI:15377"/>
        <dbReference type="ChEBI" id="CHEBI:16044"/>
        <dbReference type="ChEBI" id="CHEBI:29950"/>
        <dbReference type="ChEBI" id="CHEBI:45764"/>
        <dbReference type="ChEBI" id="CHEBI:50058"/>
        <dbReference type="EC" id="1.8.4.12"/>
    </reaction>
</comment>
<dbReference type="GO" id="GO:0005737">
    <property type="term" value="C:cytoplasm"/>
    <property type="evidence" value="ECO:0007669"/>
    <property type="project" value="TreeGrafter"/>
</dbReference>
<dbReference type="GO" id="GO:0030091">
    <property type="term" value="P:protein repair"/>
    <property type="evidence" value="ECO:0007669"/>
    <property type="project" value="InterPro"/>
</dbReference>
<dbReference type="NCBIfam" id="TIGR00357">
    <property type="entry name" value="peptide-methionine (R)-S-oxide reductase MsrB"/>
    <property type="match status" value="1"/>
</dbReference>
<dbReference type="EMBL" id="CP038231">
    <property type="protein sequence ID" value="QDH13117.1"/>
    <property type="molecule type" value="Genomic_DNA"/>
</dbReference>
<evidence type="ECO:0000256" key="2">
    <source>
        <dbReference type="ARBA" id="ARBA00023002"/>
    </source>
</evidence>
<dbReference type="EC" id="1.8.4.12" evidence="1"/>
<dbReference type="InterPro" id="IPR028427">
    <property type="entry name" value="Met_Sox_Rdtase_MsrB"/>
</dbReference>
<keyword evidence="7" id="KW-1185">Reference proteome</keyword>
<sequence>MNNRSPASAPSPSLKTASDPFMAAARRAVLEGATEPPFSSPLNQEGRAGLYSCAGCGAPLYKSSAKFPTSCGWPGFTQGTEGAIATRADHSHNMTRTEIHCARCGGHLGHVFDDGPTAQEHPEGTTMRHCVNGLALDFTPSGA</sequence>
<dbReference type="Proteomes" id="UP000318709">
    <property type="component" value="Chromosome"/>
</dbReference>
<dbReference type="SUPFAM" id="SSF51316">
    <property type="entry name" value="Mss4-like"/>
    <property type="match status" value="1"/>
</dbReference>
<evidence type="ECO:0000256" key="1">
    <source>
        <dbReference type="ARBA" id="ARBA00012499"/>
    </source>
</evidence>
<gene>
    <name evidence="6" type="primary">msrB</name>
    <name evidence="6" type="ORF">E3E12_01665</name>
</gene>
<dbReference type="AlphaFoldDB" id="A0A4Y6U9J1"/>
<dbReference type="GO" id="GO:0033743">
    <property type="term" value="F:peptide-methionine (R)-S-oxide reductase activity"/>
    <property type="evidence" value="ECO:0007669"/>
    <property type="project" value="UniProtKB-EC"/>
</dbReference>
<protein>
    <recommendedName>
        <fullName evidence="1">peptide-methionine (R)-S-oxide reductase</fullName>
        <ecNumber evidence="1">1.8.4.12</ecNumber>
    </recommendedName>
</protein>
<dbReference type="PANTHER" id="PTHR10173:SF57">
    <property type="entry name" value="PEPTIDE-METHIONINE (R)-S-OXIDE REDUCTASE"/>
    <property type="match status" value="1"/>
</dbReference>
<evidence type="ECO:0000256" key="4">
    <source>
        <dbReference type="SAM" id="MobiDB-lite"/>
    </source>
</evidence>